<proteinExistence type="inferred from homology"/>
<keyword evidence="3" id="KW-0813">Transport</keyword>
<keyword evidence="6 8" id="KW-1133">Transmembrane helix</keyword>
<comment type="caution">
    <text evidence="10">The sequence shown here is derived from an EMBL/GenBank/DDBJ whole genome shotgun (WGS) entry which is preliminary data.</text>
</comment>
<feature type="transmembrane region" description="Helical" evidence="8">
    <location>
        <begin position="429"/>
        <end position="448"/>
    </location>
</feature>
<feature type="transmembrane region" description="Helical" evidence="8">
    <location>
        <begin position="283"/>
        <end position="304"/>
    </location>
</feature>
<feature type="transmembrane region" description="Helical" evidence="8">
    <location>
        <begin position="400"/>
        <end position="423"/>
    </location>
</feature>
<evidence type="ECO:0000313" key="10">
    <source>
        <dbReference type="EMBL" id="MCP3426750.1"/>
    </source>
</evidence>
<feature type="transmembrane region" description="Helical" evidence="8">
    <location>
        <begin position="199"/>
        <end position="221"/>
    </location>
</feature>
<dbReference type="GO" id="GO:0055085">
    <property type="term" value="P:transmembrane transport"/>
    <property type="evidence" value="ECO:0007669"/>
    <property type="project" value="InterPro"/>
</dbReference>
<evidence type="ECO:0000256" key="8">
    <source>
        <dbReference type="SAM" id="Phobius"/>
    </source>
</evidence>
<protein>
    <submittedName>
        <fullName evidence="10">Amino acid permease</fullName>
    </submittedName>
</protein>
<dbReference type="PANTHER" id="PTHR43495">
    <property type="entry name" value="GABA PERMEASE"/>
    <property type="match status" value="1"/>
</dbReference>
<feature type="transmembrane region" description="Helical" evidence="8">
    <location>
        <begin position="127"/>
        <end position="146"/>
    </location>
</feature>
<gene>
    <name evidence="10" type="ORF">NBM05_12245</name>
</gene>
<reference evidence="10" key="1">
    <citation type="submission" date="2022-06" db="EMBL/GenBank/DDBJ databases">
        <title>Rothia sp. isolated from sandalwood seedling.</title>
        <authorList>
            <person name="Tuikhar N."/>
            <person name="Kirdat K."/>
            <person name="Thorat V."/>
            <person name="Swetha P."/>
            <person name="Padma S."/>
            <person name="Sundararaj R."/>
            <person name="Yadav A."/>
        </authorList>
    </citation>
    <scope>NUCLEOTIDE SEQUENCE</scope>
    <source>
        <strain evidence="10">AR01</strain>
    </source>
</reference>
<name>A0A9X2HED5_9MICC</name>
<evidence type="ECO:0000256" key="6">
    <source>
        <dbReference type="ARBA" id="ARBA00022989"/>
    </source>
</evidence>
<comment type="subcellular location">
    <subcellularLocation>
        <location evidence="1">Membrane</location>
        <topology evidence="1">Multi-pass membrane protein</topology>
    </subcellularLocation>
</comment>
<dbReference type="GO" id="GO:0016020">
    <property type="term" value="C:membrane"/>
    <property type="evidence" value="ECO:0007669"/>
    <property type="project" value="UniProtKB-SubCell"/>
</dbReference>
<evidence type="ECO:0000259" key="9">
    <source>
        <dbReference type="Pfam" id="PF00324"/>
    </source>
</evidence>
<evidence type="ECO:0000256" key="5">
    <source>
        <dbReference type="ARBA" id="ARBA00022970"/>
    </source>
</evidence>
<feature type="transmembrane region" description="Helical" evidence="8">
    <location>
        <begin position="362"/>
        <end position="388"/>
    </location>
</feature>
<dbReference type="GO" id="GO:0006865">
    <property type="term" value="P:amino acid transport"/>
    <property type="evidence" value="ECO:0007669"/>
    <property type="project" value="UniProtKB-KW"/>
</dbReference>
<feature type="transmembrane region" description="Helical" evidence="8">
    <location>
        <begin position="242"/>
        <end position="263"/>
    </location>
</feature>
<feature type="transmembrane region" description="Helical" evidence="8">
    <location>
        <begin position="47"/>
        <end position="66"/>
    </location>
</feature>
<accession>A0A9X2HED5</accession>
<keyword evidence="7 8" id="KW-0472">Membrane</keyword>
<evidence type="ECO:0000256" key="2">
    <source>
        <dbReference type="ARBA" id="ARBA00008583"/>
    </source>
</evidence>
<dbReference type="Pfam" id="PF00324">
    <property type="entry name" value="AA_permease"/>
    <property type="match status" value="1"/>
</dbReference>
<feature type="domain" description="Amino acid permease/ SLC12A" evidence="9">
    <location>
        <begin position="20"/>
        <end position="448"/>
    </location>
</feature>
<evidence type="ECO:0000256" key="3">
    <source>
        <dbReference type="ARBA" id="ARBA00022448"/>
    </source>
</evidence>
<dbReference type="AlphaFoldDB" id="A0A9X2HED5"/>
<dbReference type="Gene3D" id="1.20.1740.10">
    <property type="entry name" value="Amino acid/polyamine transporter I"/>
    <property type="match status" value="1"/>
</dbReference>
<dbReference type="PANTHER" id="PTHR43495:SF5">
    <property type="entry name" value="GAMMA-AMINOBUTYRIC ACID PERMEASE"/>
    <property type="match status" value="1"/>
</dbReference>
<dbReference type="EMBL" id="JANAFB010000035">
    <property type="protein sequence ID" value="MCP3426750.1"/>
    <property type="molecule type" value="Genomic_DNA"/>
</dbReference>
<comment type="similarity">
    <text evidence="2">Belongs to the amino acid-polyamine-organocation (APC) superfamily. Amino acid transporter (AAT) (TC 2.A.3.1) family.</text>
</comment>
<dbReference type="RefSeq" id="WP_254167851.1">
    <property type="nucleotide sequence ID" value="NZ_JANAFB010000035.1"/>
</dbReference>
<dbReference type="FunFam" id="1.20.1740.10:FF:000001">
    <property type="entry name" value="Amino acid permease"/>
    <property type="match status" value="1"/>
</dbReference>
<dbReference type="Proteomes" id="UP001139502">
    <property type="component" value="Unassembled WGS sequence"/>
</dbReference>
<evidence type="ECO:0000313" key="11">
    <source>
        <dbReference type="Proteomes" id="UP001139502"/>
    </source>
</evidence>
<feature type="transmembrane region" description="Helical" evidence="8">
    <location>
        <begin position="336"/>
        <end position="356"/>
    </location>
</feature>
<keyword evidence="5" id="KW-0029">Amino-acid transport</keyword>
<evidence type="ECO:0000256" key="1">
    <source>
        <dbReference type="ARBA" id="ARBA00004141"/>
    </source>
</evidence>
<sequence>MVQQHKPGGGLARSLSHEQMTMIALGSALGTGLFLGSGAAISVAGPAVIVCYALGSLIAAIIACAAGEMAVKYPVRGGFGTMAGRFLGAFGGYITRWAYWATTVCVAGAELVAVSTYLRFWWPELPLWWGIAAFGVGVILLNAFSVKSFGLVEFFLSGIKVFAVIAFILIGLILIFFGLPSHPAEGVGHLTENGFMPNGASSVWLAMALVMFSFGGVELISISAAEAKDPVRSVRTAGKATIWRLATFYVLALFVVMSLMPWSAAAASGELETSPFVLVFSEAGIPAAAAILNFIVLVAALSAANANVYAGTRLLHSLSYQGMAPRGFRRTSASGIPVRALIGSTVGILLVVVMAASGISNVFVLMVALITSCVLIVWFMILLAYVFYRRREGASSSFRLLGGVPMAILGMVGLASVFSTVFVLEDMRMAGLVGVGYFVVLTVLYFAVVRRHVTVDREAFEEAGRATGASERPAEAGAEV</sequence>
<keyword evidence="4 8" id="KW-0812">Transmembrane</keyword>
<evidence type="ECO:0000256" key="4">
    <source>
        <dbReference type="ARBA" id="ARBA00022692"/>
    </source>
</evidence>
<organism evidence="10 11">
    <name type="scientific">Rothia santali</name>
    <dbReference type="NCBI Taxonomy" id="2949643"/>
    <lineage>
        <taxon>Bacteria</taxon>
        <taxon>Bacillati</taxon>
        <taxon>Actinomycetota</taxon>
        <taxon>Actinomycetes</taxon>
        <taxon>Micrococcales</taxon>
        <taxon>Micrococcaceae</taxon>
        <taxon>Rothia</taxon>
    </lineage>
</organism>
<feature type="transmembrane region" description="Helical" evidence="8">
    <location>
        <begin position="21"/>
        <end position="41"/>
    </location>
</feature>
<dbReference type="InterPro" id="IPR004841">
    <property type="entry name" value="AA-permease/SLC12A_dom"/>
</dbReference>
<dbReference type="PIRSF" id="PIRSF006060">
    <property type="entry name" value="AA_transporter"/>
    <property type="match status" value="1"/>
</dbReference>
<keyword evidence="11" id="KW-1185">Reference proteome</keyword>
<evidence type="ECO:0000256" key="7">
    <source>
        <dbReference type="ARBA" id="ARBA00023136"/>
    </source>
</evidence>
<feature type="transmembrane region" description="Helical" evidence="8">
    <location>
        <begin position="158"/>
        <end position="179"/>
    </location>
</feature>